<dbReference type="AlphaFoldDB" id="A0A7I8D7J0"/>
<dbReference type="RefSeq" id="WP_200760105.1">
    <property type="nucleotide sequence ID" value="NZ_AP023366.1"/>
</dbReference>
<keyword evidence="2" id="KW-1133">Transmembrane helix</keyword>
<keyword evidence="2" id="KW-0812">Transmembrane</keyword>
<feature type="transmembrane region" description="Helical" evidence="2">
    <location>
        <begin position="6"/>
        <end position="25"/>
    </location>
</feature>
<evidence type="ECO:0000313" key="4">
    <source>
        <dbReference type="Proteomes" id="UP000593802"/>
    </source>
</evidence>
<dbReference type="Pfam" id="PF03419">
    <property type="entry name" value="Peptidase_U4"/>
    <property type="match status" value="1"/>
</dbReference>
<feature type="active site" evidence="1">
    <location>
        <position position="185"/>
    </location>
</feature>
<proteinExistence type="predicted"/>
<feature type="transmembrane region" description="Helical" evidence="2">
    <location>
        <begin position="133"/>
        <end position="153"/>
    </location>
</feature>
<dbReference type="PIRSF" id="PIRSF018571">
    <property type="entry name" value="SpoIIGA"/>
    <property type="match status" value="1"/>
</dbReference>
<feature type="transmembrane region" description="Helical" evidence="2">
    <location>
        <begin position="37"/>
        <end position="57"/>
    </location>
</feature>
<evidence type="ECO:0000256" key="2">
    <source>
        <dbReference type="SAM" id="Phobius"/>
    </source>
</evidence>
<dbReference type="GO" id="GO:0006508">
    <property type="term" value="P:proteolysis"/>
    <property type="evidence" value="ECO:0007669"/>
    <property type="project" value="InterPro"/>
</dbReference>
<feature type="transmembrane region" description="Helical" evidence="2">
    <location>
        <begin position="92"/>
        <end position="113"/>
    </location>
</feature>
<dbReference type="NCBIfam" id="TIGR02854">
    <property type="entry name" value="spore_II_GA"/>
    <property type="match status" value="1"/>
</dbReference>
<dbReference type="InterPro" id="IPR005081">
    <property type="entry name" value="SpoIIGA"/>
</dbReference>
<evidence type="ECO:0000313" key="3">
    <source>
        <dbReference type="EMBL" id="BCJ86064.1"/>
    </source>
</evidence>
<dbReference type="EMBL" id="AP023366">
    <property type="protein sequence ID" value="BCJ86064.1"/>
    <property type="molecule type" value="Genomic_DNA"/>
</dbReference>
<dbReference type="GO" id="GO:0030436">
    <property type="term" value="P:asexual sporulation"/>
    <property type="evidence" value="ECO:0007669"/>
    <property type="project" value="InterPro"/>
</dbReference>
<dbReference type="GO" id="GO:0004190">
    <property type="term" value="F:aspartic-type endopeptidase activity"/>
    <property type="evidence" value="ECO:0007669"/>
    <property type="project" value="InterPro"/>
</dbReference>
<gene>
    <name evidence="3" type="ORF">skT53_10490</name>
</gene>
<reference evidence="3 4" key="1">
    <citation type="submission" date="2020-08" db="EMBL/GenBank/DDBJ databases">
        <title>Complete Genome Sequence of Effusibacillus dendaii Strain skT53, Isolated from Farmland soil.</title>
        <authorList>
            <person name="Konishi T."/>
            <person name="Kawasaki H."/>
        </authorList>
    </citation>
    <scope>NUCLEOTIDE SEQUENCE [LARGE SCALE GENOMIC DNA]</scope>
    <source>
        <strain evidence="4">skT53</strain>
    </source>
</reference>
<feature type="transmembrane region" description="Helical" evidence="2">
    <location>
        <begin position="63"/>
        <end position="80"/>
    </location>
</feature>
<keyword evidence="2" id="KW-0472">Membrane</keyword>
<name>A0A7I8D7J0_9BACL</name>
<sequence>MKVLYADEVWLLNFIMDAAILRIAVWMAKSRVSWRRILAGALLGACYALLLFVPGATEETVSWFAKLLFSCVIVVITFAPKQPLDFIRCFGLFYLASFVVGGTAYAVNAFFAQSAVLGGMVVVSEGAVWSLNIRYFLILLSLPLAYIVGKSAWFRIRRFQQRQANLWKVIIHLDDKQVELIGLLDTGNGLTDPVSGSPVAVVEWQAIEEFLPDSLLAAYREKRDITLNLGQQAIEEEWQARLRIIPYRGVGGKVGMLLAFRPARLLVSQGAIQEEAKNILVAVNPLPLSNDHAYQAILPPACVSTTVLAS</sequence>
<dbReference type="KEGG" id="eff:skT53_10490"/>
<protein>
    <submittedName>
        <fullName evidence="3">Sporulation sigma-E factor-processing peptidase</fullName>
    </submittedName>
</protein>
<keyword evidence="4" id="KW-1185">Reference proteome</keyword>
<organism evidence="3 4">
    <name type="scientific">Effusibacillus dendaii</name>
    <dbReference type="NCBI Taxonomy" id="2743772"/>
    <lineage>
        <taxon>Bacteria</taxon>
        <taxon>Bacillati</taxon>
        <taxon>Bacillota</taxon>
        <taxon>Bacilli</taxon>
        <taxon>Bacillales</taxon>
        <taxon>Alicyclobacillaceae</taxon>
        <taxon>Effusibacillus</taxon>
    </lineage>
</organism>
<evidence type="ECO:0000256" key="1">
    <source>
        <dbReference type="PIRSR" id="PIRSR018571-1"/>
    </source>
</evidence>
<accession>A0A7I8D7J0</accession>
<dbReference type="Proteomes" id="UP000593802">
    <property type="component" value="Chromosome"/>
</dbReference>